<evidence type="ECO:0000313" key="1">
    <source>
        <dbReference type="EMBL" id="PSR19882.1"/>
    </source>
</evidence>
<dbReference type="AlphaFoldDB" id="A0A2T2WCA3"/>
<organism evidence="1 2">
    <name type="scientific">Sulfobacillus acidophilus</name>
    <dbReference type="NCBI Taxonomy" id="53633"/>
    <lineage>
        <taxon>Bacteria</taxon>
        <taxon>Bacillati</taxon>
        <taxon>Bacillota</taxon>
        <taxon>Clostridia</taxon>
        <taxon>Eubacteriales</taxon>
        <taxon>Clostridiales Family XVII. Incertae Sedis</taxon>
        <taxon>Sulfobacillus</taxon>
    </lineage>
</organism>
<protein>
    <submittedName>
        <fullName evidence="1">Uncharacterized protein</fullName>
    </submittedName>
</protein>
<sequence>AHFRTAFTADFFRWVEERPDHRALVLSTFNHLTAAEVAQLRAVQAWIGSGAIHPRLARLADAHRMESTQRRMFGGVVSRRDRTNPATWTTVYIPPRTMAGV</sequence>
<accession>A0A2T2WCA3</accession>
<feature type="non-terminal residue" evidence="1">
    <location>
        <position position="1"/>
    </location>
</feature>
<comment type="caution">
    <text evidence="1">The sequence shown here is derived from an EMBL/GenBank/DDBJ whole genome shotgun (WGS) entry which is preliminary data.</text>
</comment>
<dbReference type="Proteomes" id="UP000241848">
    <property type="component" value="Unassembled WGS sequence"/>
</dbReference>
<reference evidence="1 2" key="1">
    <citation type="journal article" date="2014" name="BMC Genomics">
        <title>Comparison of environmental and isolate Sulfobacillus genomes reveals diverse carbon, sulfur, nitrogen, and hydrogen metabolisms.</title>
        <authorList>
            <person name="Justice N.B."/>
            <person name="Norman A."/>
            <person name="Brown C.T."/>
            <person name="Singh A."/>
            <person name="Thomas B.C."/>
            <person name="Banfield J.F."/>
        </authorList>
    </citation>
    <scope>NUCLEOTIDE SEQUENCE [LARGE SCALE GENOMIC DNA]</scope>
    <source>
        <strain evidence="1">AMDSBA3</strain>
    </source>
</reference>
<dbReference type="EMBL" id="PXYV01000127">
    <property type="protein sequence ID" value="PSR19882.1"/>
    <property type="molecule type" value="Genomic_DNA"/>
</dbReference>
<proteinExistence type="predicted"/>
<gene>
    <name evidence="1" type="ORF">C7B45_17750</name>
</gene>
<evidence type="ECO:0000313" key="2">
    <source>
        <dbReference type="Proteomes" id="UP000241848"/>
    </source>
</evidence>
<name>A0A2T2WCA3_9FIRM</name>